<organism evidence="1 2">
    <name type="scientific">Flavobacterium weaverense</name>
    <dbReference type="NCBI Taxonomy" id="271156"/>
    <lineage>
        <taxon>Bacteria</taxon>
        <taxon>Pseudomonadati</taxon>
        <taxon>Bacteroidota</taxon>
        <taxon>Flavobacteriia</taxon>
        <taxon>Flavobacteriales</taxon>
        <taxon>Flavobacteriaceae</taxon>
        <taxon>Flavobacterium</taxon>
    </lineage>
</organism>
<proteinExistence type="predicted"/>
<comment type="caution">
    <text evidence="1">The sequence shown here is derived from an EMBL/GenBank/DDBJ whole genome shotgun (WGS) entry which is preliminary data.</text>
</comment>
<evidence type="ECO:0008006" key="3">
    <source>
        <dbReference type="Google" id="ProtNLM"/>
    </source>
</evidence>
<evidence type="ECO:0000313" key="1">
    <source>
        <dbReference type="EMBL" id="RMA74912.1"/>
    </source>
</evidence>
<name>A0A3M0A747_9FLAO</name>
<dbReference type="EMBL" id="REFH01000010">
    <property type="protein sequence ID" value="RMA74912.1"/>
    <property type="molecule type" value="Genomic_DNA"/>
</dbReference>
<reference evidence="1 2" key="1">
    <citation type="submission" date="2018-10" db="EMBL/GenBank/DDBJ databases">
        <title>Genomic Encyclopedia of Archaeal and Bacterial Type Strains, Phase II (KMG-II): from individual species to whole genera.</title>
        <authorList>
            <person name="Goeker M."/>
        </authorList>
    </citation>
    <scope>NUCLEOTIDE SEQUENCE [LARGE SCALE GENOMIC DNA]</scope>
    <source>
        <strain evidence="1 2">DSM 19727</strain>
    </source>
</reference>
<accession>A0A3M0A747</accession>
<sequence>MYLCGQKFHNGTAFEEKQFMIKKWYFYSSLTVITVFLSSGFRPANLETNPWFLINEEDGTHYLYPSQEVEEYTNLSIPFTGNFFVGFREAVGFRESESKYKKINSLGYIGKYQFGIETLKSVGIYDRNAFLNSPELQEKAFLALLAKNKWELKKEIEKYEGTVINGLRITESGILAAAHLGGAGSVKKFFRYKGKRNFTDAYGTSIRSYMKMFGGYDTSFIVADINAKAKNI</sequence>
<keyword evidence="2" id="KW-1185">Reference proteome</keyword>
<evidence type="ECO:0000313" key="2">
    <source>
        <dbReference type="Proteomes" id="UP000280368"/>
    </source>
</evidence>
<dbReference type="AlphaFoldDB" id="A0A3M0A747"/>
<dbReference type="Proteomes" id="UP000280368">
    <property type="component" value="Unassembled WGS sequence"/>
</dbReference>
<protein>
    <recommendedName>
        <fullName evidence="3">Peptidoglycan-binding protein LysM</fullName>
    </recommendedName>
</protein>
<gene>
    <name evidence="1" type="ORF">BC961_2249</name>
</gene>